<dbReference type="GO" id="GO:0047750">
    <property type="term" value="F:cholestenol delta-isomerase activity"/>
    <property type="evidence" value="ECO:0007669"/>
    <property type="project" value="InterPro"/>
</dbReference>
<dbReference type="PROSITE" id="PS51751">
    <property type="entry name" value="EXPERA"/>
    <property type="match status" value="1"/>
</dbReference>
<name>A0AAE0KCV5_9PEZI</name>
<dbReference type="InterPro" id="IPR033118">
    <property type="entry name" value="EXPERA"/>
</dbReference>
<evidence type="ECO:0000256" key="3">
    <source>
        <dbReference type="ARBA" id="ARBA00022692"/>
    </source>
</evidence>
<keyword evidence="3 6" id="KW-0812">Transmembrane</keyword>
<dbReference type="PANTHER" id="PTHR14207">
    <property type="entry name" value="STEROL ISOMERASE"/>
    <property type="match status" value="1"/>
</dbReference>
<comment type="subcellular location">
    <subcellularLocation>
        <location evidence="1">Membrane</location>
        <topology evidence="1">Multi-pass membrane protein</topology>
    </subcellularLocation>
</comment>
<proteinExistence type="inferred from homology"/>
<evidence type="ECO:0000256" key="6">
    <source>
        <dbReference type="PROSITE-ProRule" id="PRU01087"/>
    </source>
</evidence>
<sequence length="250" mass="27445">MATSASSAASASLPPDLFDQTTLISLFSTLAILGLALAISRRALDPTTTTGPYRVLFIWHAFDALIHFVLEGSFLYHCFFSSVPATAAGAKSFYPDPHNFLGTAARVHGAQAGGDNPFAQLWMVYARADRRWAGVDLGVVSLELLTVLVVGPLAVLTCYDIAKKNVARANIIMIVIATAEIYGGFMTFCPEWLVGNLNLDTSNFMYLWVYLVFFNTLWVWIPLYAIYVASSDIVDAFRVRDAARAVKKTR</sequence>
<evidence type="ECO:0000256" key="5">
    <source>
        <dbReference type="ARBA" id="ARBA00023136"/>
    </source>
</evidence>
<evidence type="ECO:0000256" key="1">
    <source>
        <dbReference type="ARBA" id="ARBA00004141"/>
    </source>
</evidence>
<keyword evidence="5 6" id="KW-0472">Membrane</keyword>
<dbReference type="Pfam" id="PF05241">
    <property type="entry name" value="EBP"/>
    <property type="match status" value="1"/>
</dbReference>
<evidence type="ECO:0000313" key="10">
    <source>
        <dbReference type="Proteomes" id="UP001287356"/>
    </source>
</evidence>
<feature type="transmembrane region" description="Helical" evidence="7">
    <location>
        <begin position="20"/>
        <end position="39"/>
    </location>
</feature>
<feature type="transmembrane region" description="Helical" evidence="7">
    <location>
        <begin position="137"/>
        <end position="159"/>
    </location>
</feature>
<dbReference type="PANTHER" id="PTHR14207:SF1">
    <property type="entry name" value="EMOPAMIL-BINDING PROTEIN-LIKE"/>
    <property type="match status" value="1"/>
</dbReference>
<reference evidence="9" key="1">
    <citation type="journal article" date="2023" name="Mol. Phylogenet. Evol.">
        <title>Genome-scale phylogeny and comparative genomics of the fungal order Sordariales.</title>
        <authorList>
            <person name="Hensen N."/>
            <person name="Bonometti L."/>
            <person name="Westerberg I."/>
            <person name="Brannstrom I.O."/>
            <person name="Guillou S."/>
            <person name="Cros-Aarteil S."/>
            <person name="Calhoun S."/>
            <person name="Haridas S."/>
            <person name="Kuo A."/>
            <person name="Mondo S."/>
            <person name="Pangilinan J."/>
            <person name="Riley R."/>
            <person name="LaButti K."/>
            <person name="Andreopoulos B."/>
            <person name="Lipzen A."/>
            <person name="Chen C."/>
            <person name="Yan M."/>
            <person name="Daum C."/>
            <person name="Ng V."/>
            <person name="Clum A."/>
            <person name="Steindorff A."/>
            <person name="Ohm R.A."/>
            <person name="Martin F."/>
            <person name="Silar P."/>
            <person name="Natvig D.O."/>
            <person name="Lalanne C."/>
            <person name="Gautier V."/>
            <person name="Ament-Velasquez S.L."/>
            <person name="Kruys A."/>
            <person name="Hutchinson M.I."/>
            <person name="Powell A.J."/>
            <person name="Barry K."/>
            <person name="Miller A.N."/>
            <person name="Grigoriev I.V."/>
            <person name="Debuchy R."/>
            <person name="Gladieux P."/>
            <person name="Hiltunen Thoren M."/>
            <person name="Johannesson H."/>
        </authorList>
    </citation>
    <scope>NUCLEOTIDE SEQUENCE</scope>
    <source>
        <strain evidence="9">CBS 958.72</strain>
    </source>
</reference>
<gene>
    <name evidence="9" type="ORF">B0T24DRAFT_679247</name>
</gene>
<dbReference type="Proteomes" id="UP001287356">
    <property type="component" value="Unassembled WGS sequence"/>
</dbReference>
<evidence type="ECO:0000256" key="7">
    <source>
        <dbReference type="SAM" id="Phobius"/>
    </source>
</evidence>
<evidence type="ECO:0000259" key="8">
    <source>
        <dbReference type="PROSITE" id="PS51751"/>
    </source>
</evidence>
<reference evidence="9" key="2">
    <citation type="submission" date="2023-06" db="EMBL/GenBank/DDBJ databases">
        <authorList>
            <consortium name="Lawrence Berkeley National Laboratory"/>
            <person name="Haridas S."/>
            <person name="Hensen N."/>
            <person name="Bonometti L."/>
            <person name="Westerberg I."/>
            <person name="Brannstrom I.O."/>
            <person name="Guillou S."/>
            <person name="Cros-Aarteil S."/>
            <person name="Calhoun S."/>
            <person name="Kuo A."/>
            <person name="Mondo S."/>
            <person name="Pangilinan J."/>
            <person name="Riley R."/>
            <person name="Labutti K."/>
            <person name="Andreopoulos B."/>
            <person name="Lipzen A."/>
            <person name="Chen C."/>
            <person name="Yanf M."/>
            <person name="Daum C."/>
            <person name="Ng V."/>
            <person name="Clum A."/>
            <person name="Steindorff A."/>
            <person name="Ohm R."/>
            <person name="Martin F."/>
            <person name="Silar P."/>
            <person name="Natvig D."/>
            <person name="Lalanne C."/>
            <person name="Gautier V."/>
            <person name="Ament-Velasquez S.L."/>
            <person name="Kruys A."/>
            <person name="Hutchinson M.I."/>
            <person name="Powell A.J."/>
            <person name="Barry K."/>
            <person name="Miller A.N."/>
            <person name="Grigoriev I.V."/>
            <person name="Debuchy R."/>
            <person name="Gladieux P."/>
            <person name="Thoren M.H."/>
            <person name="Johannesson H."/>
        </authorList>
    </citation>
    <scope>NUCLEOTIDE SEQUENCE</scope>
    <source>
        <strain evidence="9">CBS 958.72</strain>
    </source>
</reference>
<dbReference type="GO" id="GO:0016020">
    <property type="term" value="C:membrane"/>
    <property type="evidence" value="ECO:0007669"/>
    <property type="project" value="UniProtKB-SubCell"/>
</dbReference>
<dbReference type="AlphaFoldDB" id="A0AAE0KCV5"/>
<dbReference type="EMBL" id="JAULSN010000004">
    <property type="protein sequence ID" value="KAK3373852.1"/>
    <property type="molecule type" value="Genomic_DNA"/>
</dbReference>
<evidence type="ECO:0000313" key="9">
    <source>
        <dbReference type="EMBL" id="KAK3373852.1"/>
    </source>
</evidence>
<feature type="transmembrane region" description="Helical" evidence="7">
    <location>
        <begin position="51"/>
        <end position="70"/>
    </location>
</feature>
<feature type="transmembrane region" description="Helical" evidence="7">
    <location>
        <begin position="171"/>
        <end position="193"/>
    </location>
</feature>
<accession>A0AAE0KCV5</accession>
<dbReference type="GO" id="GO:0016125">
    <property type="term" value="P:sterol metabolic process"/>
    <property type="evidence" value="ECO:0007669"/>
    <property type="project" value="InterPro"/>
</dbReference>
<keyword evidence="10" id="KW-1185">Reference proteome</keyword>
<feature type="transmembrane region" description="Helical" evidence="7">
    <location>
        <begin position="205"/>
        <end position="230"/>
    </location>
</feature>
<keyword evidence="4 6" id="KW-1133">Transmembrane helix</keyword>
<comment type="caution">
    <text evidence="9">The sequence shown here is derived from an EMBL/GenBank/DDBJ whole genome shotgun (WGS) entry which is preliminary data.</text>
</comment>
<organism evidence="9 10">
    <name type="scientific">Lasiosphaeria ovina</name>
    <dbReference type="NCBI Taxonomy" id="92902"/>
    <lineage>
        <taxon>Eukaryota</taxon>
        <taxon>Fungi</taxon>
        <taxon>Dikarya</taxon>
        <taxon>Ascomycota</taxon>
        <taxon>Pezizomycotina</taxon>
        <taxon>Sordariomycetes</taxon>
        <taxon>Sordariomycetidae</taxon>
        <taxon>Sordariales</taxon>
        <taxon>Lasiosphaeriaceae</taxon>
        <taxon>Lasiosphaeria</taxon>
    </lineage>
</organism>
<feature type="domain" description="EXPERA" evidence="8">
    <location>
        <begin position="52"/>
        <end position="226"/>
    </location>
</feature>
<dbReference type="GO" id="GO:0005783">
    <property type="term" value="C:endoplasmic reticulum"/>
    <property type="evidence" value="ECO:0007669"/>
    <property type="project" value="TreeGrafter"/>
</dbReference>
<evidence type="ECO:0000256" key="2">
    <source>
        <dbReference type="ARBA" id="ARBA00008337"/>
    </source>
</evidence>
<dbReference type="InterPro" id="IPR007905">
    <property type="entry name" value="EBP"/>
</dbReference>
<evidence type="ECO:0000256" key="4">
    <source>
        <dbReference type="ARBA" id="ARBA00022989"/>
    </source>
</evidence>
<comment type="similarity">
    <text evidence="2">Belongs to the EBP family.</text>
</comment>
<protein>
    <submittedName>
        <fullName evidence="9">Ebp domain-containing protein</fullName>
    </submittedName>
</protein>